<proteinExistence type="inferred from homology"/>
<comment type="subcellular location">
    <subcellularLocation>
        <location evidence="1">Membrane</location>
        <topology evidence="1">Multi-pass membrane protein</topology>
    </subcellularLocation>
</comment>
<evidence type="ECO:0000259" key="13">
    <source>
        <dbReference type="Pfam" id="PF23259"/>
    </source>
</evidence>
<dbReference type="InterPro" id="IPR006153">
    <property type="entry name" value="Cation/H_exchanger_TM"/>
</dbReference>
<reference evidence="14" key="1">
    <citation type="journal article" date="2019" name="Database">
        <title>The radish genome database (RadishGD): an integrated information resource for radish genomics.</title>
        <authorList>
            <person name="Yu H.J."/>
            <person name="Baek S."/>
            <person name="Lee Y.J."/>
            <person name="Cho A."/>
            <person name="Mun J.H."/>
        </authorList>
    </citation>
    <scope>NUCLEOTIDE SEQUENCE [LARGE SCALE GENOMIC DNA]</scope>
    <source>
        <strain evidence="14">cv. WK10039</strain>
    </source>
</reference>
<keyword evidence="4 10" id="KW-0812">Transmembrane</keyword>
<evidence type="ECO:0000259" key="12">
    <source>
        <dbReference type="Pfam" id="PF23256"/>
    </source>
</evidence>
<feature type="transmembrane region" description="Helical" evidence="10">
    <location>
        <begin position="219"/>
        <end position="239"/>
    </location>
</feature>
<dbReference type="PANTHER" id="PTHR32468">
    <property type="entry name" value="CATION/H + ANTIPORTER"/>
    <property type="match status" value="1"/>
</dbReference>
<feature type="transmembrane region" description="Helical" evidence="10">
    <location>
        <begin position="190"/>
        <end position="207"/>
    </location>
</feature>
<feature type="domain" description="Cation/H(+) antiporter C-terminal" evidence="13">
    <location>
        <begin position="678"/>
        <end position="828"/>
    </location>
</feature>
<reference evidence="15" key="2">
    <citation type="submission" date="2025-08" db="UniProtKB">
        <authorList>
            <consortium name="RefSeq"/>
        </authorList>
    </citation>
    <scope>IDENTIFICATION</scope>
    <source>
        <tissue evidence="15">Leaf</tissue>
    </source>
</reference>
<dbReference type="InterPro" id="IPR038770">
    <property type="entry name" value="Na+/solute_symporter_sf"/>
</dbReference>
<dbReference type="GO" id="GO:0016020">
    <property type="term" value="C:membrane"/>
    <property type="evidence" value="ECO:0007669"/>
    <property type="project" value="UniProtKB-SubCell"/>
</dbReference>
<feature type="transmembrane region" description="Helical" evidence="10">
    <location>
        <begin position="91"/>
        <end position="109"/>
    </location>
</feature>
<evidence type="ECO:0000256" key="1">
    <source>
        <dbReference type="ARBA" id="ARBA00004141"/>
    </source>
</evidence>
<evidence type="ECO:0000256" key="3">
    <source>
        <dbReference type="ARBA" id="ARBA00022538"/>
    </source>
</evidence>
<evidence type="ECO:0000256" key="2">
    <source>
        <dbReference type="ARBA" id="ARBA00022448"/>
    </source>
</evidence>
<feature type="transmembrane region" description="Helical" evidence="10">
    <location>
        <begin position="278"/>
        <end position="299"/>
    </location>
</feature>
<comment type="similarity">
    <text evidence="9">Belongs to the monovalent cation:proton antiporter 2 (CPA2) transporter (TC 2.A.37) family. CHX (TC 2.A.37.4) subfamily.</text>
</comment>
<dbReference type="InterPro" id="IPR057290">
    <property type="entry name" value="CHX17_C"/>
</dbReference>
<dbReference type="KEGG" id="rsz:108850848"/>
<feature type="transmembrane region" description="Helical" evidence="10">
    <location>
        <begin position="121"/>
        <end position="140"/>
    </location>
</feature>
<keyword evidence="14" id="KW-1185">Reference proteome</keyword>
<evidence type="ECO:0000256" key="10">
    <source>
        <dbReference type="SAM" id="Phobius"/>
    </source>
</evidence>
<dbReference type="AlphaFoldDB" id="A0A6J0N5A4"/>
<evidence type="ECO:0000256" key="9">
    <source>
        <dbReference type="ARBA" id="ARBA00038341"/>
    </source>
</evidence>
<dbReference type="Pfam" id="PF23256">
    <property type="entry name" value="CHX17_2nd"/>
    <property type="match status" value="1"/>
</dbReference>
<keyword evidence="7" id="KW-0406">Ion transport</keyword>
<protein>
    <submittedName>
        <fullName evidence="15">Cation/H(+) antiporter 8-like</fullName>
    </submittedName>
</protein>
<sequence>METLGNTSDPINGLPEPDFKGVGSSGSGLDNVGLEGDVSWVYEMAWYGEAVRADGYVCEEHPAKLSSDGVWEKLIYEGHGIRFWHYRLPNLELVILIVFILWQFFNILFRKMGLKIPKFTSMMLAGLLLNVLLIISGNTSVIQELLFPKNRVDIPGCLGSFAFMIFWFLKGVKMDVKRILKAEAKARVTGVAAVIFPILVGAAIYMSKTVSERTLLAKPYHHLLLMESLTSFSGIARLLRDLDMNHSSLGRVALSAALVSDMVGLSFMLALIPYLTPSAIGIFLLIEVFFYLFLCFGVARPIMLKIIKRKREGRPIDDKYIYGIIIMVCLACMYWHDIDQFPALGAFIFGLAIPNGPPIGSELVERLESFNFGLILPLFVTSSMLRTDISAWKDCFSEDRKFAVASLIVLVFLLKLSVTVIVPYLYKMPLRDSVVLSLIMCNKGIIELSFYLFLYSGQLLTRDTFSILALSIVLNSFIIPMTIGFLYDPTKQFLCYQTRNLAIMKNTGELKTLVCIHRPDHISSMINLLEASYQSEESPLTCYVLHLVELQGQDVPTLISHKVQKLGVGTGKTYSENVILSFEHFHRYVCSSISIDTFTCIANPSHMQDDICSLALDKTATLIILPFHRTWSLDRTSIVSDSEMIRFLNFNVMKQAPCSVGILIERHLMKKQDLQENLKVCAIFVGGKDDREALAFAKRMARQENVILTVLRLLAAGKNRETTGWDQMLDTVDLREVMRSNEPGTLKEEVSTIYLEQEIADGADMSMLLRSMAFDYDLFIVGRTCGENHEATRGIENWCEFEELGVIGDFLASPDFPSKTSVLVFQQQRTVSQ</sequence>
<dbReference type="PANTHER" id="PTHR32468:SF93">
    <property type="entry name" value="CATION_H(+) ANTIPORTER 5-RELATED"/>
    <property type="match status" value="1"/>
</dbReference>
<dbReference type="GO" id="GO:0006813">
    <property type="term" value="P:potassium ion transport"/>
    <property type="evidence" value="ECO:0007669"/>
    <property type="project" value="UniProtKB-KW"/>
</dbReference>
<feature type="domain" description="Cation/H+ exchanger transmembrane" evidence="11">
    <location>
        <begin position="103"/>
        <end position="486"/>
    </location>
</feature>
<dbReference type="GeneID" id="108850848"/>
<feature type="domain" description="Cation/H(+) antiporter central" evidence="12">
    <location>
        <begin position="540"/>
        <end position="668"/>
    </location>
</feature>
<accession>A0A6J0N5A4</accession>
<keyword evidence="6 10" id="KW-1133">Transmembrane helix</keyword>
<evidence type="ECO:0000259" key="11">
    <source>
        <dbReference type="Pfam" id="PF00999"/>
    </source>
</evidence>
<keyword evidence="5" id="KW-0630">Potassium</keyword>
<feature type="transmembrane region" description="Helical" evidence="10">
    <location>
        <begin position="401"/>
        <end position="422"/>
    </location>
</feature>
<dbReference type="GO" id="GO:1902600">
    <property type="term" value="P:proton transmembrane transport"/>
    <property type="evidence" value="ECO:0007669"/>
    <property type="project" value="InterPro"/>
</dbReference>
<organism evidence="14 15">
    <name type="scientific">Raphanus sativus</name>
    <name type="common">Radish</name>
    <name type="synonym">Raphanus raphanistrum var. sativus</name>
    <dbReference type="NCBI Taxonomy" id="3726"/>
    <lineage>
        <taxon>Eukaryota</taxon>
        <taxon>Viridiplantae</taxon>
        <taxon>Streptophyta</taxon>
        <taxon>Embryophyta</taxon>
        <taxon>Tracheophyta</taxon>
        <taxon>Spermatophyta</taxon>
        <taxon>Magnoliopsida</taxon>
        <taxon>eudicotyledons</taxon>
        <taxon>Gunneridae</taxon>
        <taxon>Pentapetalae</taxon>
        <taxon>rosids</taxon>
        <taxon>malvids</taxon>
        <taxon>Brassicales</taxon>
        <taxon>Brassicaceae</taxon>
        <taxon>Brassiceae</taxon>
        <taxon>Raphanus</taxon>
    </lineage>
</organism>
<evidence type="ECO:0000313" key="14">
    <source>
        <dbReference type="Proteomes" id="UP000504610"/>
    </source>
</evidence>
<dbReference type="InterPro" id="IPR050794">
    <property type="entry name" value="CPA2_transporter"/>
</dbReference>
<dbReference type="OrthoDB" id="1938353at2759"/>
<feature type="transmembrane region" description="Helical" evidence="10">
    <location>
        <begin position="467"/>
        <end position="487"/>
    </location>
</feature>
<dbReference type="Pfam" id="PF23259">
    <property type="entry name" value="CHX17_C"/>
    <property type="match status" value="1"/>
</dbReference>
<keyword evidence="8 10" id="KW-0472">Membrane</keyword>
<gene>
    <name evidence="15" type="primary">LOC108850848</name>
</gene>
<dbReference type="InterPro" id="IPR057291">
    <property type="entry name" value="CHX17_2nd"/>
</dbReference>
<dbReference type="GO" id="GO:0015297">
    <property type="term" value="F:antiporter activity"/>
    <property type="evidence" value="ECO:0007669"/>
    <property type="project" value="InterPro"/>
</dbReference>
<keyword evidence="2" id="KW-0813">Transport</keyword>
<name>A0A6J0N5A4_RAPSA</name>
<evidence type="ECO:0000256" key="7">
    <source>
        <dbReference type="ARBA" id="ARBA00023065"/>
    </source>
</evidence>
<keyword evidence="3" id="KW-0633">Potassium transport</keyword>
<dbReference type="GO" id="GO:0006885">
    <property type="term" value="P:regulation of pH"/>
    <property type="evidence" value="ECO:0007669"/>
    <property type="project" value="TreeGrafter"/>
</dbReference>
<evidence type="ECO:0000256" key="5">
    <source>
        <dbReference type="ARBA" id="ARBA00022958"/>
    </source>
</evidence>
<feature type="transmembrane region" description="Helical" evidence="10">
    <location>
        <begin position="434"/>
        <end position="455"/>
    </location>
</feature>
<dbReference type="RefSeq" id="XP_018479815.2">
    <property type="nucleotide sequence ID" value="XM_018624313.2"/>
</dbReference>
<feature type="transmembrane region" description="Helical" evidence="10">
    <location>
        <begin position="251"/>
        <end position="272"/>
    </location>
</feature>
<evidence type="ECO:0000256" key="6">
    <source>
        <dbReference type="ARBA" id="ARBA00022989"/>
    </source>
</evidence>
<evidence type="ECO:0000313" key="15">
    <source>
        <dbReference type="RefSeq" id="XP_018479815.2"/>
    </source>
</evidence>
<dbReference type="Gene3D" id="1.20.1530.20">
    <property type="match status" value="1"/>
</dbReference>
<dbReference type="Proteomes" id="UP000504610">
    <property type="component" value="Chromosome 4"/>
</dbReference>
<feature type="transmembrane region" description="Helical" evidence="10">
    <location>
        <begin position="152"/>
        <end position="169"/>
    </location>
</feature>
<dbReference type="Pfam" id="PF00999">
    <property type="entry name" value="Na_H_Exchanger"/>
    <property type="match status" value="1"/>
</dbReference>
<dbReference type="GO" id="GO:0012505">
    <property type="term" value="C:endomembrane system"/>
    <property type="evidence" value="ECO:0007669"/>
    <property type="project" value="TreeGrafter"/>
</dbReference>
<evidence type="ECO:0000256" key="4">
    <source>
        <dbReference type="ARBA" id="ARBA00022692"/>
    </source>
</evidence>
<evidence type="ECO:0000256" key="8">
    <source>
        <dbReference type="ARBA" id="ARBA00023136"/>
    </source>
</evidence>
<feature type="transmembrane region" description="Helical" evidence="10">
    <location>
        <begin position="320"/>
        <end position="336"/>
    </location>
</feature>